<dbReference type="EMBL" id="JARJCW010000013">
    <property type="protein sequence ID" value="KAJ7218157.1"/>
    <property type="molecule type" value="Genomic_DNA"/>
</dbReference>
<keyword evidence="2" id="KW-1185">Reference proteome</keyword>
<gene>
    <name evidence="1" type="ORF">GGX14DRAFT_440100</name>
</gene>
<evidence type="ECO:0000313" key="2">
    <source>
        <dbReference type="Proteomes" id="UP001219525"/>
    </source>
</evidence>
<organism evidence="1 2">
    <name type="scientific">Mycena pura</name>
    <dbReference type="NCBI Taxonomy" id="153505"/>
    <lineage>
        <taxon>Eukaryota</taxon>
        <taxon>Fungi</taxon>
        <taxon>Dikarya</taxon>
        <taxon>Basidiomycota</taxon>
        <taxon>Agaricomycotina</taxon>
        <taxon>Agaricomycetes</taxon>
        <taxon>Agaricomycetidae</taxon>
        <taxon>Agaricales</taxon>
        <taxon>Marasmiineae</taxon>
        <taxon>Mycenaceae</taxon>
        <taxon>Mycena</taxon>
    </lineage>
</organism>
<dbReference type="Proteomes" id="UP001219525">
    <property type="component" value="Unassembled WGS sequence"/>
</dbReference>
<name>A0AAD6YHU5_9AGAR</name>
<sequence>MNVHLIIKDSLPFDLVLGCDWHLFCRDSVLNAHFVLSSGKLDLMPQGSSSPCACTEPSACTCASSSNAVHSFKTPTTSLNILHDIFTARYSLIHHLVTGACADHMADVDSTSKLDRSTCCSIAQDFDSAASIASMSCCHCPQYFYLHITQSSLQTQGRNS</sequence>
<accession>A0AAD6YHU5</accession>
<evidence type="ECO:0000313" key="1">
    <source>
        <dbReference type="EMBL" id="KAJ7218157.1"/>
    </source>
</evidence>
<reference evidence="1" key="1">
    <citation type="submission" date="2023-03" db="EMBL/GenBank/DDBJ databases">
        <title>Massive genome expansion in bonnet fungi (Mycena s.s.) driven by repeated elements and novel gene families across ecological guilds.</title>
        <authorList>
            <consortium name="Lawrence Berkeley National Laboratory"/>
            <person name="Harder C.B."/>
            <person name="Miyauchi S."/>
            <person name="Viragh M."/>
            <person name="Kuo A."/>
            <person name="Thoen E."/>
            <person name="Andreopoulos B."/>
            <person name="Lu D."/>
            <person name="Skrede I."/>
            <person name="Drula E."/>
            <person name="Henrissat B."/>
            <person name="Morin E."/>
            <person name="Kohler A."/>
            <person name="Barry K."/>
            <person name="LaButti K."/>
            <person name="Morin E."/>
            <person name="Salamov A."/>
            <person name="Lipzen A."/>
            <person name="Mereny Z."/>
            <person name="Hegedus B."/>
            <person name="Baldrian P."/>
            <person name="Stursova M."/>
            <person name="Weitz H."/>
            <person name="Taylor A."/>
            <person name="Grigoriev I.V."/>
            <person name="Nagy L.G."/>
            <person name="Martin F."/>
            <person name="Kauserud H."/>
        </authorList>
    </citation>
    <scope>NUCLEOTIDE SEQUENCE</scope>
    <source>
        <strain evidence="1">9144</strain>
    </source>
</reference>
<comment type="caution">
    <text evidence="1">The sequence shown here is derived from an EMBL/GenBank/DDBJ whole genome shotgun (WGS) entry which is preliminary data.</text>
</comment>
<dbReference type="AlphaFoldDB" id="A0AAD6YHU5"/>
<protein>
    <submittedName>
        <fullName evidence="1">Uncharacterized protein</fullName>
    </submittedName>
</protein>
<proteinExistence type="predicted"/>